<proteinExistence type="predicted"/>
<reference evidence="1 2" key="1">
    <citation type="submission" date="2024-02" db="EMBL/GenBank/DDBJ databases">
        <title>Bacteria isolated from the canopy kelp, Nereocystis luetkeana.</title>
        <authorList>
            <person name="Pfister C.A."/>
            <person name="Younker I.T."/>
            <person name="Light S.H."/>
        </authorList>
    </citation>
    <scope>NUCLEOTIDE SEQUENCE [LARGE SCALE GENOMIC DNA]</scope>
    <source>
        <strain evidence="1 2">TI.2.07</strain>
    </source>
</reference>
<keyword evidence="1" id="KW-0560">Oxidoreductase</keyword>
<dbReference type="GO" id="GO:0004733">
    <property type="term" value="F:pyridoxamine phosphate oxidase activity"/>
    <property type="evidence" value="ECO:0007669"/>
    <property type="project" value="UniProtKB-EC"/>
</dbReference>
<dbReference type="Gene3D" id="2.30.110.10">
    <property type="entry name" value="Electron Transport, Fmn-binding Protein, Chain A"/>
    <property type="match status" value="1"/>
</dbReference>
<dbReference type="PANTHER" id="PTHR42815:SF2">
    <property type="entry name" value="FAD-BINDING, PUTATIVE (AFU_ORTHOLOGUE AFUA_6G07600)-RELATED"/>
    <property type="match status" value="1"/>
</dbReference>
<dbReference type="EC" id="1.4.3.5" evidence="1"/>
<comment type="caution">
    <text evidence="1">The sequence shown here is derived from an EMBL/GenBank/DDBJ whole genome shotgun (WGS) entry which is preliminary data.</text>
</comment>
<name>A0ABU9HBA2_9GAMM</name>
<dbReference type="PANTHER" id="PTHR42815">
    <property type="entry name" value="FAD-BINDING, PUTATIVE (AFU_ORTHOLOGUE AFUA_6G07600)-RELATED"/>
    <property type="match status" value="1"/>
</dbReference>
<dbReference type="EC" id="1.-.-.-" evidence="1"/>
<organism evidence="1 2">
    <name type="scientific">Psychromonas arctica</name>
    <dbReference type="NCBI Taxonomy" id="168275"/>
    <lineage>
        <taxon>Bacteria</taxon>
        <taxon>Pseudomonadati</taxon>
        <taxon>Pseudomonadota</taxon>
        <taxon>Gammaproteobacteria</taxon>
        <taxon>Alteromonadales</taxon>
        <taxon>Psychromonadaceae</taxon>
        <taxon>Psychromonas</taxon>
    </lineage>
</organism>
<protein>
    <submittedName>
        <fullName evidence="1">Pyridoxamine 5'-phosphate oxidase family protein</fullName>
        <ecNumber evidence="1">1.-.-.-</ecNumber>
        <ecNumber evidence="1">1.4.3.5</ecNumber>
    </submittedName>
</protein>
<dbReference type="EMBL" id="JBAKBA010000016">
    <property type="protein sequence ID" value="MEL0659159.1"/>
    <property type="molecule type" value="Genomic_DNA"/>
</dbReference>
<dbReference type="SUPFAM" id="SSF50475">
    <property type="entry name" value="FMN-binding split barrel"/>
    <property type="match status" value="1"/>
</dbReference>
<sequence>MNNTVANSWHHGELIAQKRIGTEQRMAEVGPKFIRELMPQQHRDFFESLTMMFIGYTNFQSQTCASVLFGEPGFVSSPDPSKLVINLQYSIGDFTNQSVKVGDRIGLLGLEFQSKRRNRINVIVTDINQKSITVKVLQSFGNCPKYIQPKTWAFNPDYQRFPSITEVALETKISTDKTIKQMITNADTFFIASCFDDGELLNNRGTDISHRGGDAGFVEVNESGQLLVEDYYGNGFFNTIGNLLLNPIASLLFFDTQLGHAIQITVSAEILWNDDQEVDDGNKQNDIINDNQDTKLVRTLCFTPIKIDHYENGFAYLQK</sequence>
<evidence type="ECO:0000313" key="1">
    <source>
        <dbReference type="EMBL" id="MEL0659159.1"/>
    </source>
</evidence>
<dbReference type="InterPro" id="IPR012349">
    <property type="entry name" value="Split_barrel_FMN-bd"/>
</dbReference>
<dbReference type="RefSeq" id="WP_341627742.1">
    <property type="nucleotide sequence ID" value="NZ_JBAKBA010000016.1"/>
</dbReference>
<keyword evidence="2" id="KW-1185">Reference proteome</keyword>
<dbReference type="Proteomes" id="UP001366060">
    <property type="component" value="Unassembled WGS sequence"/>
</dbReference>
<accession>A0ABU9HBA2</accession>
<gene>
    <name evidence="1" type="ORF">V6255_08400</name>
</gene>
<evidence type="ECO:0000313" key="2">
    <source>
        <dbReference type="Proteomes" id="UP001366060"/>
    </source>
</evidence>